<sequence length="417" mass="46624">MKTLNYFMIILVLSITTLMMSCTNDDNIENPSLDGIKTNADLTEYLESLIETKGVPGFSVNVSLGNNIAFQESFGYANIANQTPYTNQTVNNLASISKTFLGAATAKAIEQGHFTLETNINDLLPIDIINPKNPTANIKIKHLVTHTSGIVDVPDTYISSNYFILIDEDVNTTIGNILVNELGIQQMEQVDLDEYLVEIFDEDGDLYNLDNYLDTEPGETWIYSNDASSLLGYIIEFVSGVSFDEYVANYILNPLQMNNSTFNIDQVDFQNMATLYYDVNTPFPNYANHGYVEGGLYSNSNDMSKYLLDMMRGARGESATLFSNQYYDLLFSEQLQAGIVPIEFAENHGLFWYMNNDYVMHGGNSLGISSQIQLKKDGSAGFFIISNMDGTFTGNSEKWEEVKTLVTNAIEEYISNN</sequence>
<comment type="subcellular location">
    <subcellularLocation>
        <location evidence="1">Membrane</location>
    </subcellularLocation>
</comment>
<dbReference type="KEGG" id="prn:BW723_10445"/>
<dbReference type="InterPro" id="IPR012338">
    <property type="entry name" value="Beta-lactam/transpept-like"/>
</dbReference>
<evidence type="ECO:0000256" key="2">
    <source>
        <dbReference type="ARBA" id="ARBA00023136"/>
    </source>
</evidence>
<evidence type="ECO:0000313" key="5">
    <source>
        <dbReference type="EMBL" id="OBY61228.1"/>
    </source>
</evidence>
<dbReference type="Gene3D" id="3.40.710.10">
    <property type="entry name" value="DD-peptidase/beta-lactamase superfamily"/>
    <property type="match status" value="1"/>
</dbReference>
<dbReference type="EMBL" id="LSFL01000044">
    <property type="protein sequence ID" value="OBY61228.1"/>
    <property type="molecule type" value="Genomic_DNA"/>
</dbReference>
<dbReference type="Pfam" id="PF00144">
    <property type="entry name" value="Beta-lactamase"/>
    <property type="match status" value="1"/>
</dbReference>
<dbReference type="OrthoDB" id="846150at2"/>
<accession>A0A1B8TNY8</accession>
<dbReference type="RefSeq" id="WP_068365306.1">
    <property type="nucleotide sequence ID" value="NZ_CP019337.1"/>
</dbReference>
<feature type="signal peptide" evidence="3">
    <location>
        <begin position="1"/>
        <end position="21"/>
    </location>
</feature>
<dbReference type="InterPro" id="IPR050491">
    <property type="entry name" value="AmpC-like"/>
</dbReference>
<evidence type="ECO:0000313" key="6">
    <source>
        <dbReference type="Proteomes" id="UP000092612"/>
    </source>
</evidence>
<keyword evidence="6" id="KW-1185">Reference proteome</keyword>
<keyword evidence="2" id="KW-0472">Membrane</keyword>
<dbReference type="PANTHER" id="PTHR46825:SF11">
    <property type="entry name" value="PENICILLIN-BINDING PROTEIN 4"/>
    <property type="match status" value="1"/>
</dbReference>
<dbReference type="GO" id="GO:0016020">
    <property type="term" value="C:membrane"/>
    <property type="evidence" value="ECO:0007669"/>
    <property type="project" value="UniProtKB-SubCell"/>
</dbReference>
<evidence type="ECO:0000256" key="1">
    <source>
        <dbReference type="ARBA" id="ARBA00004370"/>
    </source>
</evidence>
<evidence type="ECO:0000259" key="4">
    <source>
        <dbReference type="Pfam" id="PF00144"/>
    </source>
</evidence>
<feature type="domain" description="Beta-lactamase-related" evidence="4">
    <location>
        <begin position="45"/>
        <end position="393"/>
    </location>
</feature>
<dbReference type="STRING" id="996801.BW723_10445"/>
<reference evidence="6" key="1">
    <citation type="submission" date="2016-02" db="EMBL/GenBank/DDBJ databases">
        <title>Paenibacillus sp. LPB0068, isolated from Crassostrea gigas.</title>
        <authorList>
            <person name="Shin S.-K."/>
            <person name="Yi H."/>
        </authorList>
    </citation>
    <scope>NUCLEOTIDE SEQUENCE [LARGE SCALE GENOMIC DNA]</scope>
    <source>
        <strain evidence="6">KCTC 23969</strain>
    </source>
</reference>
<comment type="caution">
    <text evidence="5">The sequence shown here is derived from an EMBL/GenBank/DDBJ whole genome shotgun (WGS) entry which is preliminary data.</text>
</comment>
<dbReference type="SUPFAM" id="SSF56601">
    <property type="entry name" value="beta-lactamase/transpeptidase-like"/>
    <property type="match status" value="1"/>
</dbReference>
<dbReference type="PROSITE" id="PS51257">
    <property type="entry name" value="PROKAR_LIPOPROTEIN"/>
    <property type="match status" value="1"/>
</dbReference>
<name>A0A1B8TNY8_9FLAO</name>
<proteinExistence type="predicted"/>
<organism evidence="5 6">
    <name type="scientific">Polaribacter reichenbachii</name>
    <dbReference type="NCBI Taxonomy" id="996801"/>
    <lineage>
        <taxon>Bacteria</taxon>
        <taxon>Pseudomonadati</taxon>
        <taxon>Bacteroidota</taxon>
        <taxon>Flavobacteriia</taxon>
        <taxon>Flavobacteriales</taxon>
        <taxon>Flavobacteriaceae</taxon>
    </lineage>
</organism>
<dbReference type="AlphaFoldDB" id="A0A1B8TNY8"/>
<evidence type="ECO:0000256" key="3">
    <source>
        <dbReference type="SAM" id="SignalP"/>
    </source>
</evidence>
<dbReference type="PANTHER" id="PTHR46825">
    <property type="entry name" value="D-ALANYL-D-ALANINE-CARBOXYPEPTIDASE/ENDOPEPTIDASE AMPH"/>
    <property type="match status" value="1"/>
</dbReference>
<gene>
    <name evidence="5" type="ORF">LPB301_17310</name>
</gene>
<protein>
    <recommendedName>
        <fullName evidence="4">Beta-lactamase-related domain-containing protein</fullName>
    </recommendedName>
</protein>
<dbReference type="Proteomes" id="UP000092612">
    <property type="component" value="Unassembled WGS sequence"/>
</dbReference>
<feature type="chain" id="PRO_5008615375" description="Beta-lactamase-related domain-containing protein" evidence="3">
    <location>
        <begin position="22"/>
        <end position="417"/>
    </location>
</feature>
<keyword evidence="3" id="KW-0732">Signal</keyword>
<dbReference type="InterPro" id="IPR001466">
    <property type="entry name" value="Beta-lactam-related"/>
</dbReference>